<organism evidence="1 2">
    <name type="scientific">Chthoniobacter flavus Ellin428</name>
    <dbReference type="NCBI Taxonomy" id="497964"/>
    <lineage>
        <taxon>Bacteria</taxon>
        <taxon>Pseudomonadati</taxon>
        <taxon>Verrucomicrobiota</taxon>
        <taxon>Spartobacteria</taxon>
        <taxon>Chthoniobacterales</taxon>
        <taxon>Chthoniobacteraceae</taxon>
        <taxon>Chthoniobacter</taxon>
    </lineage>
</organism>
<name>B4D014_9BACT</name>
<reference evidence="1 2" key="1">
    <citation type="journal article" date="2011" name="J. Bacteriol.">
        <title>Genome sequence of Chthoniobacter flavus Ellin428, an aerobic heterotrophic soil bacterium.</title>
        <authorList>
            <person name="Kant R."/>
            <person name="van Passel M.W."/>
            <person name="Palva A."/>
            <person name="Lucas S."/>
            <person name="Lapidus A."/>
            <person name="Glavina Del Rio T."/>
            <person name="Dalin E."/>
            <person name="Tice H."/>
            <person name="Bruce D."/>
            <person name="Goodwin L."/>
            <person name="Pitluck S."/>
            <person name="Larimer F.W."/>
            <person name="Land M.L."/>
            <person name="Hauser L."/>
            <person name="Sangwan P."/>
            <person name="de Vos W.M."/>
            <person name="Janssen P.H."/>
            <person name="Smidt H."/>
        </authorList>
    </citation>
    <scope>NUCLEOTIDE SEQUENCE [LARGE SCALE GENOMIC DNA]</scope>
    <source>
        <strain evidence="1 2">Ellin428</strain>
    </source>
</reference>
<dbReference type="STRING" id="497964.CfE428DRAFT_2252"/>
<keyword evidence="2" id="KW-1185">Reference proteome</keyword>
<dbReference type="eggNOG" id="COG0558">
    <property type="taxonomic scope" value="Bacteria"/>
</dbReference>
<dbReference type="Proteomes" id="UP000005824">
    <property type="component" value="Unassembled WGS sequence"/>
</dbReference>
<dbReference type="EMBL" id="ABVL01000005">
    <property type="protein sequence ID" value="EDY20328.1"/>
    <property type="molecule type" value="Genomic_DNA"/>
</dbReference>
<evidence type="ECO:0000313" key="2">
    <source>
        <dbReference type="Proteomes" id="UP000005824"/>
    </source>
</evidence>
<proteinExistence type="predicted"/>
<comment type="caution">
    <text evidence="1">The sequence shown here is derived from an EMBL/GenBank/DDBJ whole genome shotgun (WGS) entry which is preliminary data.</text>
</comment>
<dbReference type="RefSeq" id="WP_006979577.1">
    <property type="nucleotide sequence ID" value="NZ_ABVL01000005.1"/>
</dbReference>
<dbReference type="InParanoid" id="B4D014"/>
<sequence length="166" mass="18463">MNTDSAVSKTEVIGLSDEEFLRQFENCTLPYVHWTHRAHLRVAYCYVTRYGLTEAISKVTAGIRAYNRSQNIVDTPTSGYHETMTVAWLQIVAAMLGEYGATGAVIPGSPPLLAAGAPPSQEFLAAQTQLTEKKLLRLFYSRERFSSPEAKYHFVPPDLAPLPRSK</sequence>
<evidence type="ECO:0000313" key="1">
    <source>
        <dbReference type="EMBL" id="EDY20328.1"/>
    </source>
</evidence>
<dbReference type="AlphaFoldDB" id="B4D014"/>
<accession>B4D014</accession>
<gene>
    <name evidence="1" type="ORF">CfE428DRAFT_2252</name>
</gene>
<protein>
    <submittedName>
        <fullName evidence="1">Putative acetyltransferase</fullName>
    </submittedName>
</protein>
<dbReference type="GO" id="GO:0016740">
    <property type="term" value="F:transferase activity"/>
    <property type="evidence" value="ECO:0007669"/>
    <property type="project" value="UniProtKB-KW"/>
</dbReference>
<keyword evidence="1" id="KW-0808">Transferase</keyword>